<keyword evidence="2" id="KW-0378">Hydrolase</keyword>
<evidence type="ECO:0000313" key="2">
    <source>
        <dbReference type="EMBL" id="MFD2562506.1"/>
    </source>
</evidence>
<dbReference type="EMBL" id="JBHULE010000008">
    <property type="protein sequence ID" value="MFD2562506.1"/>
    <property type="molecule type" value="Genomic_DNA"/>
</dbReference>
<dbReference type="GO" id="GO:0016787">
    <property type="term" value="F:hydrolase activity"/>
    <property type="evidence" value="ECO:0007669"/>
    <property type="project" value="UniProtKB-KW"/>
</dbReference>
<dbReference type="Proteomes" id="UP001597319">
    <property type="component" value="Unassembled WGS sequence"/>
</dbReference>
<evidence type="ECO:0000259" key="1">
    <source>
        <dbReference type="Pfam" id="PF00561"/>
    </source>
</evidence>
<feature type="domain" description="AB hydrolase-1" evidence="1">
    <location>
        <begin position="63"/>
        <end position="308"/>
    </location>
</feature>
<organism evidence="2 3">
    <name type="scientific">Aquimarina rubra</name>
    <dbReference type="NCBI Taxonomy" id="1920033"/>
    <lineage>
        <taxon>Bacteria</taxon>
        <taxon>Pseudomonadati</taxon>
        <taxon>Bacteroidota</taxon>
        <taxon>Flavobacteriia</taxon>
        <taxon>Flavobacteriales</taxon>
        <taxon>Flavobacteriaceae</taxon>
        <taxon>Aquimarina</taxon>
    </lineage>
</organism>
<dbReference type="Gene3D" id="3.40.50.1820">
    <property type="entry name" value="alpha/beta hydrolase"/>
    <property type="match status" value="1"/>
</dbReference>
<dbReference type="SUPFAM" id="SSF53474">
    <property type="entry name" value="alpha/beta-Hydrolases"/>
    <property type="match status" value="1"/>
</dbReference>
<dbReference type="PANTHER" id="PTHR46438:SF11">
    <property type="entry name" value="LIPASE-RELATED"/>
    <property type="match status" value="1"/>
</dbReference>
<keyword evidence="3" id="KW-1185">Reference proteome</keyword>
<comment type="caution">
    <text evidence="2">The sequence shown here is derived from an EMBL/GenBank/DDBJ whole genome shotgun (WGS) entry which is preliminary data.</text>
</comment>
<dbReference type="PRINTS" id="PR00111">
    <property type="entry name" value="ABHYDROLASE"/>
</dbReference>
<dbReference type="InterPro" id="IPR029058">
    <property type="entry name" value="AB_hydrolase_fold"/>
</dbReference>
<reference evidence="3" key="1">
    <citation type="journal article" date="2019" name="Int. J. Syst. Evol. Microbiol.">
        <title>The Global Catalogue of Microorganisms (GCM) 10K type strain sequencing project: providing services to taxonomists for standard genome sequencing and annotation.</title>
        <authorList>
            <consortium name="The Broad Institute Genomics Platform"/>
            <consortium name="The Broad Institute Genome Sequencing Center for Infectious Disease"/>
            <person name="Wu L."/>
            <person name="Ma J."/>
        </authorList>
    </citation>
    <scope>NUCLEOTIDE SEQUENCE [LARGE SCALE GENOMIC DNA]</scope>
    <source>
        <strain evidence="3">KCTC 52274</strain>
    </source>
</reference>
<dbReference type="PANTHER" id="PTHR46438">
    <property type="entry name" value="ALPHA/BETA-HYDROLASES SUPERFAMILY PROTEIN"/>
    <property type="match status" value="1"/>
</dbReference>
<dbReference type="RefSeq" id="WP_378291158.1">
    <property type="nucleotide sequence ID" value="NZ_JBHULE010000008.1"/>
</dbReference>
<dbReference type="Pfam" id="PF00561">
    <property type="entry name" value="Abhydrolase_1"/>
    <property type="match status" value="1"/>
</dbReference>
<accession>A0ABW5LF99</accession>
<dbReference type="InterPro" id="IPR000073">
    <property type="entry name" value="AB_hydrolase_1"/>
</dbReference>
<gene>
    <name evidence="2" type="ORF">ACFSR1_07455</name>
</gene>
<proteinExistence type="predicted"/>
<dbReference type="PRINTS" id="PR00412">
    <property type="entry name" value="EPOXHYDRLASE"/>
</dbReference>
<protein>
    <submittedName>
        <fullName evidence="2">Alpha/beta fold hydrolase</fullName>
    </submittedName>
</protein>
<evidence type="ECO:0000313" key="3">
    <source>
        <dbReference type="Proteomes" id="UP001597319"/>
    </source>
</evidence>
<name>A0ABW5LF99_9FLAO</name>
<dbReference type="InterPro" id="IPR000639">
    <property type="entry name" value="Epox_hydrolase-like"/>
</dbReference>
<sequence length="324" mass="37430">MRKIRKYKKLLTFVAFIFLSLFFLADFDIPLEELEEKYTYSYSKFIEVDGMRVHYTDQGSGVPIVLLHGSGGSLHTWEGWANTLKKNYRVISIDLPAFGLTGPHIRGAYSIDSYTKFLYDFVSNLKLESFHLAGNSLGGGIAWNFASDYPEKVEKLLLLDASGYRVIPKKQTNESKEKKRSSFSIFRLARIPVINKIFLYFTPKSIIRNNLKQVYYDDSMVTDALVKQYHDFALREGNRQAFMDRLTMKKGKDTSYKLKEINNPTLILWGENDRWISVKSAYKFDEAIPNSKLVIMKETGHLPMEERPEESAKIAMDFLARDSE</sequence>